<dbReference type="PANTHER" id="PTHR43132">
    <property type="entry name" value="ARSENICAL RESISTANCE OPERON REPRESSOR ARSR-RELATED"/>
    <property type="match status" value="1"/>
</dbReference>
<dbReference type="SMART" id="SM00418">
    <property type="entry name" value="HTH_ARSR"/>
    <property type="match status" value="1"/>
</dbReference>
<keyword evidence="1" id="KW-0805">Transcription regulation</keyword>
<keyword evidence="6" id="KW-1185">Reference proteome</keyword>
<evidence type="ECO:0000259" key="4">
    <source>
        <dbReference type="SMART" id="SM00418"/>
    </source>
</evidence>
<dbReference type="SUPFAM" id="SSF46785">
    <property type="entry name" value="Winged helix' DNA-binding domain"/>
    <property type="match status" value="1"/>
</dbReference>
<dbReference type="EMBL" id="JAMTCP010000001">
    <property type="protein sequence ID" value="MCP2256425.1"/>
    <property type="molecule type" value="Genomic_DNA"/>
</dbReference>
<dbReference type="InterPro" id="IPR011991">
    <property type="entry name" value="ArsR-like_HTH"/>
</dbReference>
<dbReference type="InterPro" id="IPR051011">
    <property type="entry name" value="Metal_resp_trans_reg"/>
</dbReference>
<reference evidence="5 6" key="1">
    <citation type="submission" date="2022-06" db="EMBL/GenBank/DDBJ databases">
        <title>Genomic Encyclopedia of Archaeal and Bacterial Type Strains, Phase II (KMG-II): from individual species to whole genera.</title>
        <authorList>
            <person name="Goeker M."/>
        </authorList>
    </citation>
    <scope>NUCLEOTIDE SEQUENCE [LARGE SCALE GENOMIC DNA]</scope>
    <source>
        <strain evidence="5 6">DSM 40477</strain>
    </source>
</reference>
<comment type="caution">
    <text evidence="5">The sequence shown here is derived from an EMBL/GenBank/DDBJ whole genome shotgun (WGS) entry which is preliminary data.</text>
</comment>
<sequence>MLRIHFSVQDLARTRMTASLGVVAESVFALNQFVRGATTSFQSWRRRVRGLLDATVAEELTGRNRPHLEDLLRLLERHPDRQDADDRVRDPLAATVFEFGQVAVTPYWDRVRSHLESVRDVLGRVAITNGVEGLLDTLHPKLHWDSPVLTVPDAADRDVHLNGRGLLLSPSVFLSGRPCVFLEAERSGGRPALVFSAPTDPALTQELWGDEEPRDHALEALVGHTRAAALQALTESCTTGELSQRLGISVAGASKHATVLRKAGLVMTARSRNNVLHSLTELGVALLQNRGAALPRPRQPELT</sequence>
<evidence type="ECO:0000313" key="5">
    <source>
        <dbReference type="EMBL" id="MCP2256425.1"/>
    </source>
</evidence>
<dbReference type="InterPro" id="IPR036390">
    <property type="entry name" value="WH_DNA-bd_sf"/>
</dbReference>
<name>A0ABT1HLQ1_STRSD</name>
<dbReference type="CDD" id="cd00090">
    <property type="entry name" value="HTH_ARSR"/>
    <property type="match status" value="1"/>
</dbReference>
<gene>
    <name evidence="5" type="ORF">LX15_000108</name>
</gene>
<dbReference type="Gene3D" id="1.10.10.10">
    <property type="entry name" value="Winged helix-like DNA-binding domain superfamily/Winged helix DNA-binding domain"/>
    <property type="match status" value="1"/>
</dbReference>
<evidence type="ECO:0000313" key="6">
    <source>
        <dbReference type="Proteomes" id="UP001205311"/>
    </source>
</evidence>
<organism evidence="5 6">
    <name type="scientific">Streptoalloteichus tenebrarius (strain ATCC 17920 / DSM 40477 / JCM 4838 / CBS 697.72 / NBRC 16177 / NCIMB 11028 / NRRL B-12390 / A12253. 1 / ISP 5477)</name>
    <name type="common">Streptomyces tenebrarius</name>
    <dbReference type="NCBI Taxonomy" id="1933"/>
    <lineage>
        <taxon>Bacteria</taxon>
        <taxon>Bacillati</taxon>
        <taxon>Actinomycetota</taxon>
        <taxon>Actinomycetes</taxon>
        <taxon>Pseudonocardiales</taxon>
        <taxon>Pseudonocardiaceae</taxon>
        <taxon>Streptoalloteichus</taxon>
    </lineage>
</organism>
<dbReference type="PANTHER" id="PTHR43132:SF8">
    <property type="entry name" value="HTH-TYPE TRANSCRIPTIONAL REGULATOR KMTR"/>
    <property type="match status" value="1"/>
</dbReference>
<feature type="domain" description="HTH arsR-type" evidence="4">
    <location>
        <begin position="216"/>
        <end position="291"/>
    </location>
</feature>
<evidence type="ECO:0000256" key="1">
    <source>
        <dbReference type="ARBA" id="ARBA00023015"/>
    </source>
</evidence>
<protein>
    <submittedName>
        <fullName evidence="5">Helix-turn-helix domain-containing protein</fullName>
    </submittedName>
</protein>
<dbReference type="InterPro" id="IPR001845">
    <property type="entry name" value="HTH_ArsR_DNA-bd_dom"/>
</dbReference>
<evidence type="ECO:0000256" key="3">
    <source>
        <dbReference type="ARBA" id="ARBA00023163"/>
    </source>
</evidence>
<dbReference type="InterPro" id="IPR036388">
    <property type="entry name" value="WH-like_DNA-bd_sf"/>
</dbReference>
<proteinExistence type="predicted"/>
<accession>A0ABT1HLQ1</accession>
<dbReference type="Proteomes" id="UP001205311">
    <property type="component" value="Unassembled WGS sequence"/>
</dbReference>
<keyword evidence="3" id="KW-0804">Transcription</keyword>
<keyword evidence="2" id="KW-0238">DNA-binding</keyword>
<evidence type="ECO:0000256" key="2">
    <source>
        <dbReference type="ARBA" id="ARBA00023125"/>
    </source>
</evidence>